<reference evidence="3" key="1">
    <citation type="submission" date="2020-07" db="EMBL/GenBank/DDBJ databases">
        <title>Huge and variable diversity of episymbiotic CPR bacteria and DPANN archaea in groundwater ecosystems.</title>
        <authorList>
            <person name="He C.Y."/>
            <person name="Keren R."/>
            <person name="Whittaker M."/>
            <person name="Farag I.F."/>
            <person name="Doudna J."/>
            <person name="Cate J.H.D."/>
            <person name="Banfield J.F."/>
        </authorList>
    </citation>
    <scope>NUCLEOTIDE SEQUENCE</scope>
    <source>
        <strain evidence="3">NC_groundwater_1482_Ag_S-0.65um_47_24</strain>
    </source>
</reference>
<dbReference type="Proteomes" id="UP000772181">
    <property type="component" value="Unassembled WGS sequence"/>
</dbReference>
<dbReference type="PANTHER" id="PTHR30349">
    <property type="entry name" value="PHAGE INTEGRASE-RELATED"/>
    <property type="match status" value="1"/>
</dbReference>
<name>A0A933GLX9_UNCTE</name>
<evidence type="ECO:0000256" key="1">
    <source>
        <dbReference type="ARBA" id="ARBA00023172"/>
    </source>
</evidence>
<keyword evidence="1" id="KW-0233">DNA recombination</keyword>
<dbReference type="GO" id="GO:0015074">
    <property type="term" value="P:DNA integration"/>
    <property type="evidence" value="ECO:0007669"/>
    <property type="project" value="InterPro"/>
</dbReference>
<proteinExistence type="predicted"/>
<dbReference type="CDD" id="cd01189">
    <property type="entry name" value="INT_ICEBs1_C_like"/>
    <property type="match status" value="1"/>
</dbReference>
<dbReference type="PANTHER" id="PTHR30349:SF64">
    <property type="entry name" value="PROPHAGE INTEGRASE INTD-RELATED"/>
    <property type="match status" value="1"/>
</dbReference>
<dbReference type="PROSITE" id="PS51898">
    <property type="entry name" value="TYR_RECOMBINASE"/>
    <property type="match status" value="1"/>
</dbReference>
<evidence type="ECO:0000313" key="3">
    <source>
        <dbReference type="EMBL" id="MBI4595010.1"/>
    </source>
</evidence>
<dbReference type="EMBL" id="JACQWF010000065">
    <property type="protein sequence ID" value="MBI4595010.1"/>
    <property type="molecule type" value="Genomic_DNA"/>
</dbReference>
<dbReference type="InterPro" id="IPR011010">
    <property type="entry name" value="DNA_brk_join_enz"/>
</dbReference>
<dbReference type="SUPFAM" id="SSF56349">
    <property type="entry name" value="DNA breaking-rejoining enzymes"/>
    <property type="match status" value="1"/>
</dbReference>
<dbReference type="Gene3D" id="1.10.443.10">
    <property type="entry name" value="Intergrase catalytic core"/>
    <property type="match status" value="1"/>
</dbReference>
<sequence length="212" mass="24542">MIILKPDDIHALLDATGTKRERTLFMTAILTGMREGELLGLKWDDIDWRNSQIYVRRTFNHGRFYEPKTKTSRRKIDLAPELIIELKKWRLACPISELDLVFPTKVGTPEDAKNMLRYWFWPALRRTGLPRIRFQDLRHTYASLLIFQGEHPKYIQSQLGHSSIIVTMDTYGHLMKSVNQEAATRLGKMIFGSSSETTGSKMVAEMQKGDNQ</sequence>
<dbReference type="GO" id="GO:0003677">
    <property type="term" value="F:DNA binding"/>
    <property type="evidence" value="ECO:0007669"/>
    <property type="project" value="InterPro"/>
</dbReference>
<dbReference type="InterPro" id="IPR013762">
    <property type="entry name" value="Integrase-like_cat_sf"/>
</dbReference>
<dbReference type="Pfam" id="PF00589">
    <property type="entry name" value="Phage_integrase"/>
    <property type="match status" value="1"/>
</dbReference>
<dbReference type="GO" id="GO:0006310">
    <property type="term" value="P:DNA recombination"/>
    <property type="evidence" value="ECO:0007669"/>
    <property type="project" value="UniProtKB-KW"/>
</dbReference>
<dbReference type="AlphaFoldDB" id="A0A933GLX9"/>
<evidence type="ECO:0000259" key="2">
    <source>
        <dbReference type="PROSITE" id="PS51898"/>
    </source>
</evidence>
<accession>A0A933GLX9</accession>
<organism evidence="3 4">
    <name type="scientific">Tectimicrobiota bacterium</name>
    <dbReference type="NCBI Taxonomy" id="2528274"/>
    <lineage>
        <taxon>Bacteria</taxon>
        <taxon>Pseudomonadati</taxon>
        <taxon>Nitrospinota/Tectimicrobiota group</taxon>
        <taxon>Candidatus Tectimicrobiota</taxon>
    </lineage>
</organism>
<evidence type="ECO:0000313" key="4">
    <source>
        <dbReference type="Proteomes" id="UP000772181"/>
    </source>
</evidence>
<comment type="caution">
    <text evidence="3">The sequence shown here is derived from an EMBL/GenBank/DDBJ whole genome shotgun (WGS) entry which is preliminary data.</text>
</comment>
<feature type="domain" description="Tyr recombinase" evidence="2">
    <location>
        <begin position="1"/>
        <end position="184"/>
    </location>
</feature>
<dbReference type="InterPro" id="IPR002104">
    <property type="entry name" value="Integrase_catalytic"/>
</dbReference>
<protein>
    <submittedName>
        <fullName evidence="3">Site-specific integrase</fullName>
    </submittedName>
</protein>
<dbReference type="InterPro" id="IPR050090">
    <property type="entry name" value="Tyrosine_recombinase_XerCD"/>
</dbReference>
<gene>
    <name evidence="3" type="ORF">HY730_01360</name>
</gene>